<keyword evidence="3 13" id="KW-0138">CF(0)</keyword>
<evidence type="ECO:0000256" key="4">
    <source>
        <dbReference type="ARBA" id="ARBA00022692"/>
    </source>
</evidence>
<dbReference type="HAMAP" id="MF_01398">
    <property type="entry name" value="ATP_synth_b_bprime"/>
    <property type="match status" value="1"/>
</dbReference>
<evidence type="ECO:0000256" key="8">
    <source>
        <dbReference type="ARBA" id="ARBA00023136"/>
    </source>
</evidence>
<dbReference type="RefSeq" id="WP_107011217.1">
    <property type="nucleotide sequence ID" value="NZ_CP028136.1"/>
</dbReference>
<keyword evidence="16" id="KW-1185">Reference proteome</keyword>
<evidence type="ECO:0000256" key="3">
    <source>
        <dbReference type="ARBA" id="ARBA00022547"/>
    </source>
</evidence>
<accession>A0A2R3Z2H5</accession>
<evidence type="ECO:0000256" key="12">
    <source>
        <dbReference type="ARBA" id="ARBA00037847"/>
    </source>
</evidence>
<evidence type="ECO:0000313" key="15">
    <source>
        <dbReference type="EMBL" id="AVR44439.1"/>
    </source>
</evidence>
<dbReference type="InterPro" id="IPR050059">
    <property type="entry name" value="ATP_synthase_B_chain"/>
</dbReference>
<dbReference type="PANTHER" id="PTHR33445:SF2">
    <property type="entry name" value="ATP SYNTHASE SUBUNIT B', CHLOROPLASTIC"/>
    <property type="match status" value="1"/>
</dbReference>
<proteinExistence type="inferred from homology"/>
<evidence type="ECO:0000256" key="11">
    <source>
        <dbReference type="ARBA" id="ARBA00025614"/>
    </source>
</evidence>
<keyword evidence="4 13" id="KW-0812">Transmembrane</keyword>
<reference evidence="16" key="1">
    <citation type="submission" date="2018-03" db="EMBL/GenBank/DDBJ databases">
        <title>Gramella fulva sp. nov., isolated from a dry surface of tidal flat.</title>
        <authorList>
            <person name="Hwang S.H."/>
            <person name="Hwang W.M."/>
            <person name="Kang K."/>
            <person name="Ahn T.-Y."/>
        </authorList>
    </citation>
    <scope>NUCLEOTIDE SEQUENCE [LARGE SCALE GENOMIC DNA]</scope>
    <source>
        <strain evidence="16">SH35</strain>
    </source>
</reference>
<dbReference type="GO" id="GO:0045259">
    <property type="term" value="C:proton-transporting ATP synthase complex"/>
    <property type="evidence" value="ECO:0007669"/>
    <property type="project" value="UniProtKB-KW"/>
</dbReference>
<name>A0A2R3Z2H5_9FLAO</name>
<feature type="region of interest" description="Disordered" evidence="14">
    <location>
        <begin position="48"/>
        <end position="90"/>
    </location>
</feature>
<dbReference type="PANTHER" id="PTHR33445">
    <property type="entry name" value="ATP SYNTHASE SUBUNIT B', CHLOROPLASTIC"/>
    <property type="match status" value="1"/>
</dbReference>
<comment type="function">
    <text evidence="11">Component of the F(0) channel, it forms part of the peripheral stalk, linking F(1) to F(0). The b'-subunit is a diverged and duplicated form of b found in plants and photosynthetic bacteria.</text>
</comment>
<keyword evidence="13" id="KW-1003">Cell membrane</keyword>
<evidence type="ECO:0000256" key="5">
    <source>
        <dbReference type="ARBA" id="ARBA00022781"/>
    </source>
</evidence>
<gene>
    <name evidence="13" type="primary">atpF</name>
    <name evidence="15" type="ORF">C7S20_03725</name>
</gene>
<feature type="compositionally biased region" description="Basic and acidic residues" evidence="14">
    <location>
        <begin position="253"/>
        <end position="273"/>
    </location>
</feature>
<evidence type="ECO:0000256" key="14">
    <source>
        <dbReference type="SAM" id="MobiDB-lite"/>
    </source>
</evidence>
<sequence>MKINWFTVIAQVINFLVLVWLLKRFLYKPILKATDEREKSIVSKLKDASAKKEEAKKERDEFQKKNSTFEQEKKQMMEKAANETKEQSEQMINETRKAVAAMKEKQEKNFRQMEENLKKELAERTSHEVLNISRQVLADLASAELEAQMVKHFIEQLQGMDEAGKQAFLQAYKNISGPLLIRSVFELKPEQQEAIKNAVGQLLNENGEFRFETDEKLAGGIELSADGYKLSWNIASYLDSLQEKISEVLQEQSAEKTEKVEADSPEEKAEPKQIEYGSEGPE</sequence>
<feature type="transmembrane region" description="Helical" evidence="13">
    <location>
        <begin position="6"/>
        <end position="22"/>
    </location>
</feature>
<dbReference type="AlphaFoldDB" id="A0A2R3Z2H5"/>
<keyword evidence="9 13" id="KW-0066">ATP synthesis</keyword>
<evidence type="ECO:0000256" key="7">
    <source>
        <dbReference type="ARBA" id="ARBA00023065"/>
    </source>
</evidence>
<feature type="compositionally biased region" description="Basic and acidic residues" evidence="14">
    <location>
        <begin position="70"/>
        <end position="90"/>
    </location>
</feature>
<dbReference type="Proteomes" id="UP000241507">
    <property type="component" value="Chromosome"/>
</dbReference>
<evidence type="ECO:0000256" key="9">
    <source>
        <dbReference type="ARBA" id="ARBA00023310"/>
    </source>
</evidence>
<dbReference type="CDD" id="cd06503">
    <property type="entry name" value="ATP-synt_Fo_b"/>
    <property type="match status" value="1"/>
</dbReference>
<keyword evidence="8 13" id="KW-0472">Membrane</keyword>
<dbReference type="GO" id="GO:0005886">
    <property type="term" value="C:plasma membrane"/>
    <property type="evidence" value="ECO:0007669"/>
    <property type="project" value="UniProtKB-SubCell"/>
</dbReference>
<dbReference type="Pfam" id="PF00430">
    <property type="entry name" value="ATP-synt_B"/>
    <property type="match status" value="1"/>
</dbReference>
<dbReference type="OrthoDB" id="282095at2"/>
<keyword evidence="7 13" id="KW-0406">Ion transport</keyword>
<keyword evidence="6 13" id="KW-1133">Transmembrane helix</keyword>
<keyword evidence="2 13" id="KW-0813">Transport</keyword>
<evidence type="ECO:0000256" key="6">
    <source>
        <dbReference type="ARBA" id="ARBA00022989"/>
    </source>
</evidence>
<evidence type="ECO:0000313" key="16">
    <source>
        <dbReference type="Proteomes" id="UP000241507"/>
    </source>
</evidence>
<comment type="similarity">
    <text evidence="1 13">Belongs to the ATPase B chain family.</text>
</comment>
<evidence type="ECO:0000256" key="10">
    <source>
        <dbReference type="ARBA" id="ARBA00025198"/>
    </source>
</evidence>
<dbReference type="InterPro" id="IPR017707">
    <property type="entry name" value="Alt_ATP_synth_F0_bsu"/>
</dbReference>
<dbReference type="GO" id="GO:0046933">
    <property type="term" value="F:proton-transporting ATP synthase activity, rotational mechanism"/>
    <property type="evidence" value="ECO:0007669"/>
    <property type="project" value="UniProtKB-UniRule"/>
</dbReference>
<evidence type="ECO:0000256" key="13">
    <source>
        <dbReference type="HAMAP-Rule" id="MF_01398"/>
    </source>
</evidence>
<comment type="function">
    <text evidence="10 13">F(1)F(0) ATP synthase produces ATP from ADP in the presence of a proton or sodium gradient. F-type ATPases consist of two structural domains, F(1) containing the extramembraneous catalytic core and F(0) containing the membrane proton channel, linked together by a central stalk and a peripheral stalk. During catalysis, ATP synthesis in the catalytic domain of F(1) is coupled via a rotary mechanism of the central stalk subunits to proton translocation.</text>
</comment>
<feature type="compositionally biased region" description="Basic and acidic residues" evidence="14">
    <location>
        <begin position="48"/>
        <end position="64"/>
    </location>
</feature>
<comment type="subunit">
    <text evidence="13">F-type ATPases have 2 components, F(1) - the catalytic core - and F(0) - the membrane proton channel. F(1) has five subunits: alpha(3), beta(3), gamma(1), delta(1), epsilon(1). F(0) has three main subunits: a(1), b(2) and c(10-14). The alpha and beta chains form an alternating ring which encloses part of the gamma chain. F(1) is attached to F(0) by a central stalk formed by the gamma and epsilon chains, while a peripheral stalk is formed by the delta and b chains.</text>
</comment>
<dbReference type="KEGG" id="grs:C7S20_03725"/>
<feature type="region of interest" description="Disordered" evidence="14">
    <location>
        <begin position="249"/>
        <end position="282"/>
    </location>
</feature>
<protein>
    <recommendedName>
        <fullName evidence="13">ATP synthase subunit b</fullName>
    </recommendedName>
    <alternativeName>
        <fullName evidence="13">ATP synthase F(0) sector subunit b</fullName>
    </alternativeName>
    <alternativeName>
        <fullName evidence="13">ATPase subunit I</fullName>
    </alternativeName>
    <alternativeName>
        <fullName evidence="13">F-type ATPase subunit b</fullName>
        <shortName evidence="13">F-ATPase subunit b</shortName>
    </alternativeName>
</protein>
<dbReference type="GO" id="GO:0046961">
    <property type="term" value="F:proton-transporting ATPase activity, rotational mechanism"/>
    <property type="evidence" value="ECO:0007669"/>
    <property type="project" value="TreeGrafter"/>
</dbReference>
<dbReference type="NCBIfam" id="TIGR03321">
    <property type="entry name" value="alt_F1F0_F0_B"/>
    <property type="match status" value="1"/>
</dbReference>
<dbReference type="EMBL" id="CP028136">
    <property type="protein sequence ID" value="AVR44439.1"/>
    <property type="molecule type" value="Genomic_DNA"/>
</dbReference>
<evidence type="ECO:0000256" key="1">
    <source>
        <dbReference type="ARBA" id="ARBA00005513"/>
    </source>
</evidence>
<evidence type="ECO:0000256" key="2">
    <source>
        <dbReference type="ARBA" id="ARBA00022448"/>
    </source>
</evidence>
<dbReference type="InterPro" id="IPR002146">
    <property type="entry name" value="ATP_synth_b/b'su_bac/chlpt"/>
</dbReference>
<comment type="subcellular location">
    <subcellularLocation>
        <location evidence="13">Cell membrane</location>
        <topology evidence="13">Single-pass membrane protein</topology>
    </subcellularLocation>
    <subcellularLocation>
        <location evidence="12">Endomembrane system</location>
        <topology evidence="12">Single-pass membrane protein</topology>
    </subcellularLocation>
</comment>
<dbReference type="GO" id="GO:0012505">
    <property type="term" value="C:endomembrane system"/>
    <property type="evidence" value="ECO:0007669"/>
    <property type="project" value="UniProtKB-SubCell"/>
</dbReference>
<organism evidence="15 16">
    <name type="scientific">Christiangramia fulva</name>
    <dbReference type="NCBI Taxonomy" id="2126553"/>
    <lineage>
        <taxon>Bacteria</taxon>
        <taxon>Pseudomonadati</taxon>
        <taxon>Bacteroidota</taxon>
        <taxon>Flavobacteriia</taxon>
        <taxon>Flavobacteriales</taxon>
        <taxon>Flavobacteriaceae</taxon>
        <taxon>Christiangramia</taxon>
    </lineage>
</organism>
<keyword evidence="5 13" id="KW-0375">Hydrogen ion transport</keyword>